<evidence type="ECO:0000256" key="4">
    <source>
        <dbReference type="ARBA" id="ARBA00022741"/>
    </source>
</evidence>
<dbReference type="STRING" id="1618350.UR67_C0005G0063"/>
<dbReference type="SUPFAM" id="SSF50677">
    <property type="entry name" value="ValRS/IleRS/LeuRS editing domain"/>
    <property type="match status" value="1"/>
</dbReference>
<evidence type="ECO:0000256" key="3">
    <source>
        <dbReference type="ARBA" id="ARBA00022598"/>
    </source>
</evidence>
<evidence type="ECO:0000256" key="1">
    <source>
        <dbReference type="ARBA" id="ARBA00013169"/>
    </source>
</evidence>
<comment type="similarity">
    <text evidence="10">Belongs to the class-I aminoacyl-tRNA synthetase family.</text>
</comment>
<dbReference type="InterPro" id="IPR002303">
    <property type="entry name" value="Valyl-tRNA_ligase"/>
</dbReference>
<dbReference type="NCBIfam" id="TIGR00422">
    <property type="entry name" value="valS"/>
    <property type="match status" value="1"/>
</dbReference>
<dbReference type="Gene3D" id="1.10.730.10">
    <property type="entry name" value="Isoleucyl-tRNA Synthetase, Domain 1"/>
    <property type="match status" value="1"/>
</dbReference>
<accession>A0A0G0BJ99</accession>
<dbReference type="CDD" id="cd07962">
    <property type="entry name" value="Anticodon_Ia_Val"/>
    <property type="match status" value="1"/>
</dbReference>
<comment type="catalytic activity">
    <reaction evidence="8">
        <text>tRNA(Val) + L-valine + ATP = L-valyl-tRNA(Val) + AMP + diphosphate</text>
        <dbReference type="Rhea" id="RHEA:10704"/>
        <dbReference type="Rhea" id="RHEA-COMP:9672"/>
        <dbReference type="Rhea" id="RHEA-COMP:9708"/>
        <dbReference type="ChEBI" id="CHEBI:30616"/>
        <dbReference type="ChEBI" id="CHEBI:33019"/>
        <dbReference type="ChEBI" id="CHEBI:57762"/>
        <dbReference type="ChEBI" id="CHEBI:78442"/>
        <dbReference type="ChEBI" id="CHEBI:78537"/>
        <dbReference type="ChEBI" id="CHEBI:456215"/>
        <dbReference type="EC" id="6.1.1.9"/>
    </reaction>
</comment>
<evidence type="ECO:0000256" key="7">
    <source>
        <dbReference type="ARBA" id="ARBA00023146"/>
    </source>
</evidence>
<dbReference type="Pfam" id="PF08264">
    <property type="entry name" value="Anticodon_1"/>
    <property type="match status" value="1"/>
</dbReference>
<dbReference type="Pfam" id="PF00133">
    <property type="entry name" value="tRNA-synt_1"/>
    <property type="match status" value="1"/>
</dbReference>
<dbReference type="InterPro" id="IPR014729">
    <property type="entry name" value="Rossmann-like_a/b/a_fold"/>
</dbReference>
<evidence type="ECO:0000256" key="2">
    <source>
        <dbReference type="ARBA" id="ARBA00022490"/>
    </source>
</evidence>
<dbReference type="GO" id="GO:0005524">
    <property type="term" value="F:ATP binding"/>
    <property type="evidence" value="ECO:0007669"/>
    <property type="project" value="UniProtKB-KW"/>
</dbReference>
<dbReference type="PATRIC" id="fig|1618350.3.peg.800"/>
<name>A0A0G0BJ99_UNCC3</name>
<protein>
    <recommendedName>
        <fullName evidence="1 9">Valine--tRNA ligase</fullName>
        <ecNumber evidence="1 9">6.1.1.9</ecNumber>
    </recommendedName>
</protein>
<evidence type="ECO:0000256" key="6">
    <source>
        <dbReference type="ARBA" id="ARBA00022917"/>
    </source>
</evidence>
<feature type="domain" description="Aminoacyl-tRNA synthetase class Ia" evidence="11">
    <location>
        <begin position="18"/>
        <end position="585"/>
    </location>
</feature>
<dbReference type="InterPro" id="IPR013155">
    <property type="entry name" value="M/V/L/I-tRNA-synth_anticd-bd"/>
</dbReference>
<dbReference type="EC" id="6.1.1.9" evidence="1 9"/>
<dbReference type="NCBIfam" id="NF004349">
    <property type="entry name" value="PRK05729.1"/>
    <property type="match status" value="1"/>
</dbReference>
<dbReference type="PRINTS" id="PR00986">
    <property type="entry name" value="TRNASYNTHVAL"/>
</dbReference>
<evidence type="ECO:0000256" key="10">
    <source>
        <dbReference type="RuleBase" id="RU363035"/>
    </source>
</evidence>
<evidence type="ECO:0000256" key="8">
    <source>
        <dbReference type="ARBA" id="ARBA00047552"/>
    </source>
</evidence>
<dbReference type="InterPro" id="IPR033705">
    <property type="entry name" value="Anticodon_Ia_Val"/>
</dbReference>
<dbReference type="EMBL" id="LBQB01000005">
    <property type="protein sequence ID" value="KKP69574.1"/>
    <property type="molecule type" value="Genomic_DNA"/>
</dbReference>
<organism evidence="13 14">
    <name type="scientific">candidate division CPR3 bacterium GW2011_GWF2_35_18</name>
    <dbReference type="NCBI Taxonomy" id="1618350"/>
    <lineage>
        <taxon>Bacteria</taxon>
        <taxon>Bacteria division CPR3</taxon>
    </lineage>
</organism>
<dbReference type="GO" id="GO:0002161">
    <property type="term" value="F:aminoacyl-tRNA deacylase activity"/>
    <property type="evidence" value="ECO:0007669"/>
    <property type="project" value="InterPro"/>
</dbReference>
<keyword evidence="2" id="KW-0963">Cytoplasm</keyword>
<evidence type="ECO:0000313" key="14">
    <source>
        <dbReference type="Proteomes" id="UP000034581"/>
    </source>
</evidence>
<evidence type="ECO:0000259" key="12">
    <source>
        <dbReference type="Pfam" id="PF08264"/>
    </source>
</evidence>
<comment type="caution">
    <text evidence="13">The sequence shown here is derived from an EMBL/GenBank/DDBJ whole genome shotgun (WGS) entry which is preliminary data.</text>
</comment>
<dbReference type="Gene3D" id="3.90.740.10">
    <property type="entry name" value="Valyl/Leucyl/Isoleucyl-tRNA synthetase, editing domain"/>
    <property type="match status" value="1"/>
</dbReference>
<dbReference type="GO" id="GO:0004832">
    <property type="term" value="F:valine-tRNA ligase activity"/>
    <property type="evidence" value="ECO:0007669"/>
    <property type="project" value="UniProtKB-UniRule"/>
</dbReference>
<dbReference type="InterPro" id="IPR001412">
    <property type="entry name" value="aa-tRNA-synth_I_CS"/>
</dbReference>
<reference evidence="13 14" key="1">
    <citation type="journal article" date="2015" name="Nature">
        <title>rRNA introns, odd ribosomes, and small enigmatic genomes across a large radiation of phyla.</title>
        <authorList>
            <person name="Brown C.T."/>
            <person name="Hug L.A."/>
            <person name="Thomas B.C."/>
            <person name="Sharon I."/>
            <person name="Castelle C.J."/>
            <person name="Singh A."/>
            <person name="Wilkins M.J."/>
            <person name="Williams K.H."/>
            <person name="Banfield J.F."/>
        </authorList>
    </citation>
    <scope>NUCLEOTIDE SEQUENCE [LARGE SCALE GENOMIC DNA]</scope>
</reference>
<evidence type="ECO:0000313" key="13">
    <source>
        <dbReference type="EMBL" id="KKP69574.1"/>
    </source>
</evidence>
<dbReference type="InterPro" id="IPR009080">
    <property type="entry name" value="tRNAsynth_Ia_anticodon-bd"/>
</dbReference>
<keyword evidence="5 10" id="KW-0067">ATP-binding</keyword>
<dbReference type="PANTHER" id="PTHR11946:SF93">
    <property type="entry name" value="VALINE--TRNA LIGASE, CHLOROPLASTIC_MITOCHONDRIAL 2"/>
    <property type="match status" value="1"/>
</dbReference>
<keyword evidence="4 10" id="KW-0547">Nucleotide-binding</keyword>
<dbReference type="InterPro" id="IPR009008">
    <property type="entry name" value="Val/Leu/Ile-tRNA-synth_edit"/>
</dbReference>
<dbReference type="SUPFAM" id="SSF52374">
    <property type="entry name" value="Nucleotidylyl transferase"/>
    <property type="match status" value="1"/>
</dbReference>
<dbReference type="Proteomes" id="UP000034581">
    <property type="component" value="Unassembled WGS sequence"/>
</dbReference>
<dbReference type="GO" id="GO:0005829">
    <property type="term" value="C:cytosol"/>
    <property type="evidence" value="ECO:0007669"/>
    <property type="project" value="TreeGrafter"/>
</dbReference>
<dbReference type="PROSITE" id="PS00178">
    <property type="entry name" value="AA_TRNA_LIGASE_I"/>
    <property type="match status" value="1"/>
</dbReference>
<dbReference type="GO" id="GO:0006438">
    <property type="term" value="P:valyl-tRNA aminoacylation"/>
    <property type="evidence" value="ECO:0007669"/>
    <property type="project" value="UniProtKB-UniRule"/>
</dbReference>
<keyword evidence="6 10" id="KW-0648">Protein biosynthesis</keyword>
<evidence type="ECO:0000256" key="9">
    <source>
        <dbReference type="NCBIfam" id="TIGR00422"/>
    </source>
</evidence>
<gene>
    <name evidence="13" type="ORF">UR67_C0005G0063</name>
</gene>
<dbReference type="Gene3D" id="3.40.50.620">
    <property type="entry name" value="HUPs"/>
    <property type="match status" value="2"/>
</dbReference>
<evidence type="ECO:0000259" key="11">
    <source>
        <dbReference type="Pfam" id="PF00133"/>
    </source>
</evidence>
<keyword evidence="3 10" id="KW-0436">Ligase</keyword>
<dbReference type="InterPro" id="IPR002300">
    <property type="entry name" value="aa-tRNA-synth_Ia"/>
</dbReference>
<proteinExistence type="inferred from homology"/>
<evidence type="ECO:0000256" key="5">
    <source>
        <dbReference type="ARBA" id="ARBA00022840"/>
    </source>
</evidence>
<keyword evidence="7 10" id="KW-0030">Aminoacyl-tRNA synthetase</keyword>
<dbReference type="SUPFAM" id="SSF47323">
    <property type="entry name" value="Anticodon-binding domain of a subclass of class I aminoacyl-tRNA synthetases"/>
    <property type="match status" value="1"/>
</dbReference>
<dbReference type="PANTHER" id="PTHR11946">
    <property type="entry name" value="VALYL-TRNA SYNTHETASES"/>
    <property type="match status" value="1"/>
</dbReference>
<dbReference type="AlphaFoldDB" id="A0A0G0BJ99"/>
<feature type="domain" description="Methionyl/Valyl/Leucyl/Isoleucyl-tRNA synthetase anticodon-binding" evidence="12">
    <location>
        <begin position="655"/>
        <end position="753"/>
    </location>
</feature>
<sequence>MTNSDYKPYNPNQTEPEIYALWEKNQAFKPNEKSSKEPRSILLPPPNANADLHLGHAMYVIEDVLIRFWRMQGHPTLWIPGTDHAGYETQYVYEKNLKKIGKSRFDFDRQTLYNNIAEFVKENSGKIQGQLKKLGFSLDWSHETYMLDDHVVNTVLTTFEKMYQDDLIYRGGYMVNYCPKCGTTFANLEVNHIEQKDPLYYIKYGPFVLATVRPETKFGDTAIAVHPDDKRYQKYIGKEIECDGLIGKFKLKVIADKYVDPKFGTGVVKVTPAHDPNDYEMGKRHQLEVKPVIDLNGKLNELTGPYQGLSVFTARQKVVSDLIEKGLLIKVNENYTHNIAVCYKGNHPIEPMVLPNWFVKTKPLAKKAVAVVKNEKVKIIPKRFNKIYFQWMENILDWPISRQVVWGIRIPAWYNIDKNPDLQVLFINRKGESVAGKVRDICGKYTISEIEKGLQKLIAPANSKFIISRQKPGENYLQETDSFDTWFSSGQWPLTTLKYPDSKEFKKYYPTTLLDTMWDILFFWVARMIMFGIYLTGKAPFKYVYLHSMVTDREGKKMSKSKGNVINPIEIVDKYGADALRMSLLVGCAPGNPIALSEEKIKGYRNFANKIWNIARYIEINTQGKDVKCFESHMPEFTLKNNKSAELNWCHGRIDELNKLSKKVTKLLDNYKFSQAGEELYHYIWDIFADIHIEGSKVWLNNDNQYSAYIRGTLKDMLETNLKLLHPFMPFVTEAIWQRLGKNSLLITEKWPE</sequence>